<dbReference type="InterPro" id="IPR006224">
    <property type="entry name" value="PsdUridine_synth_RluA-like_CS"/>
</dbReference>
<dbReference type="InterPro" id="IPR020103">
    <property type="entry name" value="PsdUridine_synth_cat_dom_sf"/>
</dbReference>
<dbReference type="Gene3D" id="3.30.2350.10">
    <property type="entry name" value="Pseudouridine synthase"/>
    <property type="match status" value="1"/>
</dbReference>
<dbReference type="GO" id="GO:0009982">
    <property type="term" value="F:pseudouridine synthase activity"/>
    <property type="evidence" value="ECO:0007669"/>
    <property type="project" value="InterPro"/>
</dbReference>
<dbReference type="Proteomes" id="UP000193450">
    <property type="component" value="Chromosome"/>
</dbReference>
<dbReference type="PROSITE" id="PS01129">
    <property type="entry name" value="PSI_RLU"/>
    <property type="match status" value="1"/>
</dbReference>
<organism evidence="2 3">
    <name type="scientific">Oceanicoccus sagamiensis</name>
    <dbReference type="NCBI Taxonomy" id="716816"/>
    <lineage>
        <taxon>Bacteria</taxon>
        <taxon>Pseudomonadati</taxon>
        <taxon>Pseudomonadota</taxon>
        <taxon>Gammaproteobacteria</taxon>
        <taxon>Cellvibrionales</taxon>
        <taxon>Spongiibacteraceae</taxon>
        <taxon>Oceanicoccus</taxon>
    </lineage>
</organism>
<dbReference type="GO" id="GO:0003723">
    <property type="term" value="F:RNA binding"/>
    <property type="evidence" value="ECO:0007669"/>
    <property type="project" value="InterPro"/>
</dbReference>
<dbReference type="PANTHER" id="PTHR21600:SF89">
    <property type="entry name" value="RIBOSOMAL LARGE SUBUNIT PSEUDOURIDINE SYNTHASE A"/>
    <property type="match status" value="1"/>
</dbReference>
<evidence type="ECO:0000313" key="2">
    <source>
        <dbReference type="EMBL" id="ARN73316.1"/>
    </source>
</evidence>
<dbReference type="InterPro" id="IPR006145">
    <property type="entry name" value="PsdUridine_synth_RsuA/RluA"/>
</dbReference>
<dbReference type="SUPFAM" id="SSF55120">
    <property type="entry name" value="Pseudouridine synthase"/>
    <property type="match status" value="1"/>
</dbReference>
<gene>
    <name evidence="2" type="ORF">BST96_03865</name>
</gene>
<dbReference type="STRING" id="716816.BST96_03865"/>
<feature type="domain" description="Pseudouridine synthase RsuA/RluA-like" evidence="1">
    <location>
        <begin position="26"/>
        <end position="183"/>
    </location>
</feature>
<evidence type="ECO:0000259" key="1">
    <source>
        <dbReference type="Pfam" id="PF00849"/>
    </source>
</evidence>
<dbReference type="PANTHER" id="PTHR21600">
    <property type="entry name" value="MITOCHONDRIAL RNA PSEUDOURIDINE SYNTHASE"/>
    <property type="match status" value="1"/>
</dbReference>
<accession>A0A1X9N6H7</accession>
<keyword evidence="3" id="KW-1185">Reference proteome</keyword>
<dbReference type="KEGG" id="osg:BST96_03865"/>
<name>A0A1X9N6H7_9GAMM</name>
<dbReference type="InterPro" id="IPR050188">
    <property type="entry name" value="RluA_PseudoU_synthase"/>
</dbReference>
<dbReference type="Pfam" id="PF00849">
    <property type="entry name" value="PseudoU_synth_2"/>
    <property type="match status" value="1"/>
</dbReference>
<protein>
    <submittedName>
        <fullName evidence="2">RNA pseudouridine synthase</fullName>
    </submittedName>
</protein>
<evidence type="ECO:0000313" key="3">
    <source>
        <dbReference type="Proteomes" id="UP000193450"/>
    </source>
</evidence>
<reference evidence="2 3" key="1">
    <citation type="submission" date="2016-11" db="EMBL/GenBank/DDBJ databases">
        <title>Trade-off between light-utilization and light-protection in marine flavobacteria.</title>
        <authorList>
            <person name="Kumagai Y."/>
        </authorList>
    </citation>
    <scope>NUCLEOTIDE SEQUENCE [LARGE SCALE GENOMIC DNA]</scope>
    <source>
        <strain evidence="2 3">NBRC 107125</strain>
    </source>
</reference>
<dbReference type="CDD" id="cd02869">
    <property type="entry name" value="PseudoU_synth_RluA_like"/>
    <property type="match status" value="1"/>
</dbReference>
<dbReference type="EMBL" id="CP019343">
    <property type="protein sequence ID" value="ARN73316.1"/>
    <property type="molecule type" value="Genomic_DNA"/>
</dbReference>
<sequence>MNKAVDNFVAPPCFEDIHILYQDKDILLIDKPSGLLSLSGKNPLNKDSVHFRLLQGRLKGITPEQNGQAYPSATLVHRLDFGTSGIMLVALNKEVNRLLGQQFKARSVSKTYMAMLSGQLSEDNGLIELPIAKGNFPLQRICREAGKPAITEYHVVERLQQPSRCRVRFTPLTGRTHQLRIHSREIGHPILGCDLYNNEHSEGMAERLLLHATALHFRHPVSGELMQGHSPCPF</sequence>
<dbReference type="OrthoDB" id="9807829at2"/>
<dbReference type="RefSeq" id="WP_085757428.1">
    <property type="nucleotide sequence ID" value="NZ_CP019343.1"/>
</dbReference>
<proteinExistence type="predicted"/>
<dbReference type="GO" id="GO:0140098">
    <property type="term" value="F:catalytic activity, acting on RNA"/>
    <property type="evidence" value="ECO:0007669"/>
    <property type="project" value="UniProtKB-ARBA"/>
</dbReference>
<dbReference type="AlphaFoldDB" id="A0A1X9N6H7"/>
<dbReference type="GO" id="GO:0000455">
    <property type="term" value="P:enzyme-directed rRNA pseudouridine synthesis"/>
    <property type="evidence" value="ECO:0007669"/>
    <property type="project" value="TreeGrafter"/>
</dbReference>